<dbReference type="InterPro" id="IPR001220">
    <property type="entry name" value="Legume_lectin_dom"/>
</dbReference>
<evidence type="ECO:0000256" key="3">
    <source>
        <dbReference type="SAM" id="SignalP"/>
    </source>
</evidence>
<dbReference type="GO" id="GO:0030246">
    <property type="term" value="F:carbohydrate binding"/>
    <property type="evidence" value="ECO:0007669"/>
    <property type="project" value="UniProtKB-KW"/>
</dbReference>
<dbReference type="PROSITE" id="PS00307">
    <property type="entry name" value="LECTIN_LEGUME_BETA"/>
    <property type="match status" value="1"/>
</dbReference>
<proteinExistence type="inferred from homology"/>
<keyword evidence="6" id="KW-1185">Reference proteome</keyword>
<reference evidence="5 6" key="1">
    <citation type="submission" date="2024-08" db="EMBL/GenBank/DDBJ databases">
        <title>Insights into the chromosomal genome structure of Flemingia macrophylla.</title>
        <authorList>
            <person name="Ding Y."/>
            <person name="Zhao Y."/>
            <person name="Bi W."/>
            <person name="Wu M."/>
            <person name="Zhao G."/>
            <person name="Gong Y."/>
            <person name="Li W."/>
            <person name="Zhang P."/>
        </authorList>
    </citation>
    <scope>NUCLEOTIDE SEQUENCE [LARGE SCALE GENOMIC DNA]</scope>
    <source>
        <strain evidence="5">DYQJB</strain>
        <tissue evidence="5">Leaf</tissue>
    </source>
</reference>
<dbReference type="InterPro" id="IPR019825">
    <property type="entry name" value="Lectin_legB_Mn/Ca_BS"/>
</dbReference>
<evidence type="ECO:0000256" key="2">
    <source>
        <dbReference type="ARBA" id="ARBA00022734"/>
    </source>
</evidence>
<name>A0ABD1NPC8_9FABA</name>
<keyword evidence="3" id="KW-0732">Signal</keyword>
<dbReference type="Gene3D" id="2.60.120.200">
    <property type="match status" value="1"/>
</dbReference>
<dbReference type="InterPro" id="IPR013320">
    <property type="entry name" value="ConA-like_dom_sf"/>
</dbReference>
<evidence type="ECO:0000259" key="4">
    <source>
        <dbReference type="Pfam" id="PF00139"/>
    </source>
</evidence>
<dbReference type="Proteomes" id="UP001603857">
    <property type="component" value="Unassembled WGS sequence"/>
</dbReference>
<feature type="domain" description="Legume lectin" evidence="4">
    <location>
        <begin position="33"/>
        <end position="264"/>
    </location>
</feature>
<comment type="caution">
    <text evidence="5">The sequence shown here is derived from an EMBL/GenBank/DDBJ whole genome shotgun (WGS) entry which is preliminary data.</text>
</comment>
<dbReference type="SUPFAM" id="SSF49899">
    <property type="entry name" value="Concanavalin A-like lectins/glucanases"/>
    <property type="match status" value="1"/>
</dbReference>
<sequence>MAKLHETQNPFAVFLMTFIFSLSLITSVKSDSFSFSIHNFQADAQNIFLAGDAKASNEVLRLTKTDPKGFPLKHSVGLSIFEGVIHLSDRKTGRVANFNTEFNFMVNTEGATLHGDGFAFFLAANEIEISSNSSGGFLGLFNYITAFKTTANPIVAVEFDSFANQWDPSFPVLNSPHIGIDINSIRSVATAPWTLDVQPIGIVGKARISYQSSSKILTVSVAYPDSPVNSNVTVLSYPVDLGAVLPEWVIVGFAAATGDVRERTRTINEANATIFSIGS</sequence>
<dbReference type="AlphaFoldDB" id="A0ABD1NPC8"/>
<evidence type="ECO:0000313" key="6">
    <source>
        <dbReference type="Proteomes" id="UP001603857"/>
    </source>
</evidence>
<dbReference type="PANTHER" id="PTHR32401:SF14">
    <property type="entry name" value="LECTIN 5"/>
    <property type="match status" value="1"/>
</dbReference>
<feature type="chain" id="PRO_5044884077" description="Legume lectin domain-containing protein" evidence="3">
    <location>
        <begin position="31"/>
        <end position="279"/>
    </location>
</feature>
<gene>
    <name evidence="5" type="ORF">Fmac_002980</name>
</gene>
<protein>
    <recommendedName>
        <fullName evidence="4">Legume lectin domain-containing protein</fullName>
    </recommendedName>
</protein>
<dbReference type="EMBL" id="JBGMDY010000001">
    <property type="protein sequence ID" value="KAL2348980.1"/>
    <property type="molecule type" value="Genomic_DNA"/>
</dbReference>
<accession>A0ABD1NPC8</accession>
<dbReference type="CDD" id="cd06899">
    <property type="entry name" value="lectin_legume_LecRK_Arcelin_ConA"/>
    <property type="match status" value="1"/>
</dbReference>
<evidence type="ECO:0000313" key="5">
    <source>
        <dbReference type="EMBL" id="KAL2348980.1"/>
    </source>
</evidence>
<comment type="similarity">
    <text evidence="1">Belongs to the leguminous lectin family.</text>
</comment>
<organism evidence="5 6">
    <name type="scientific">Flemingia macrophylla</name>
    <dbReference type="NCBI Taxonomy" id="520843"/>
    <lineage>
        <taxon>Eukaryota</taxon>
        <taxon>Viridiplantae</taxon>
        <taxon>Streptophyta</taxon>
        <taxon>Embryophyta</taxon>
        <taxon>Tracheophyta</taxon>
        <taxon>Spermatophyta</taxon>
        <taxon>Magnoliopsida</taxon>
        <taxon>eudicotyledons</taxon>
        <taxon>Gunneridae</taxon>
        <taxon>Pentapetalae</taxon>
        <taxon>rosids</taxon>
        <taxon>fabids</taxon>
        <taxon>Fabales</taxon>
        <taxon>Fabaceae</taxon>
        <taxon>Papilionoideae</taxon>
        <taxon>50 kb inversion clade</taxon>
        <taxon>NPAAA clade</taxon>
        <taxon>indigoferoid/millettioid clade</taxon>
        <taxon>Phaseoleae</taxon>
        <taxon>Flemingia</taxon>
    </lineage>
</organism>
<dbReference type="InterPro" id="IPR050258">
    <property type="entry name" value="Leguminous_Lectin"/>
</dbReference>
<evidence type="ECO:0000256" key="1">
    <source>
        <dbReference type="ARBA" id="ARBA00007606"/>
    </source>
</evidence>
<dbReference type="PANTHER" id="PTHR32401">
    <property type="entry name" value="CONCANAVALIN A-LIKE LECTIN FAMILY PROTEIN"/>
    <property type="match status" value="1"/>
</dbReference>
<dbReference type="PIRSF" id="PIRSF002690">
    <property type="entry name" value="L-type_lectin_plant"/>
    <property type="match status" value="1"/>
</dbReference>
<keyword evidence="2" id="KW-0430">Lectin</keyword>
<dbReference type="InterPro" id="IPR016363">
    <property type="entry name" value="L-lectin"/>
</dbReference>
<dbReference type="Pfam" id="PF00139">
    <property type="entry name" value="Lectin_legB"/>
    <property type="match status" value="1"/>
</dbReference>
<feature type="signal peptide" evidence="3">
    <location>
        <begin position="1"/>
        <end position="30"/>
    </location>
</feature>